<keyword evidence="3" id="KW-1185">Reference proteome</keyword>
<feature type="compositionally biased region" description="Basic and acidic residues" evidence="1">
    <location>
        <begin position="397"/>
        <end position="409"/>
    </location>
</feature>
<dbReference type="Proteomes" id="UP000004315">
    <property type="component" value="Unassembled WGS sequence"/>
</dbReference>
<name>B7C8E4_9FIRM</name>
<sequence length="542" mass="63716">MNDICKSFSTVSIREPCYNIYVEYVVKKGDFDMYTVRFQLELSGSEKRFLSKSFFYANQMHNQLVRYATNRLNALFHDKEYVGARKAYGESEFSKKKGSELSASEKKKKKELSNIMCIKQKEYNLTKTSLCKFVSKEQKKYKNYINSHQAQAEAEAVYKGVEKVLFEDGQHLHYRRYNSFDCIKQKCAVTGVRLLRWDTICFMKHYFKVRIPKNEYIQNILSSVDLKEDVVYSFLKRIEFNSGFKYYVVITLRGDAPKRIKLSKDGGHRTGVDFGTSTIATVSNNEVHLEELALESAKYEKEIRHKQNLVDASMRKHNPENYNKNGTVKKGKHKWKTTRRCRRLKRQIRVLYRKQSAYIKTSHHTFINRVVQNTSEFILEPMNFKALQKKSKKTKRQDKAVSIKQKDGSSKMVRKYKRKKRYGHSIKNRSPGLMQADLKSKATQYGIPYYEIDIHQYRASQLHHDTGEYIKPTLSERFKTIEGHRVQRDLYSAFLICHTDDTLTAPNFKACHFDFPHFAKMQDTLISNKKKCGQTMKHCFGF</sequence>
<protein>
    <recommendedName>
        <fullName evidence="4">Transposase, IS605 family</fullName>
    </recommendedName>
</protein>
<proteinExistence type="predicted"/>
<evidence type="ECO:0000313" key="2">
    <source>
        <dbReference type="EMBL" id="EEC90969.1"/>
    </source>
</evidence>
<accession>B7C8E4</accession>
<evidence type="ECO:0000313" key="3">
    <source>
        <dbReference type="Proteomes" id="UP000004315"/>
    </source>
</evidence>
<feature type="compositionally biased region" description="Basic residues" evidence="1">
    <location>
        <begin position="327"/>
        <end position="337"/>
    </location>
</feature>
<feature type="region of interest" description="Disordered" evidence="1">
    <location>
        <begin position="316"/>
        <end position="337"/>
    </location>
</feature>
<reference evidence="2 3" key="1">
    <citation type="submission" date="2008-11" db="EMBL/GenBank/DDBJ databases">
        <title>Draft genome sequence of Eubacterium biforme (DSM 3989).</title>
        <authorList>
            <person name="Sudarsanam P."/>
            <person name="Ley R."/>
            <person name="Guruge J."/>
            <person name="Turnbaugh P.J."/>
            <person name="Mahowald M."/>
            <person name="Liep D."/>
            <person name="Gordon J."/>
        </authorList>
    </citation>
    <scope>NUCLEOTIDE SEQUENCE [LARGE SCALE GENOMIC DNA]</scope>
    <source>
        <strain evidence="2 3">DSM 3989</strain>
    </source>
</reference>
<organism evidence="2 3">
    <name type="scientific">Holdemanella biformis DSM 3989</name>
    <dbReference type="NCBI Taxonomy" id="518637"/>
    <lineage>
        <taxon>Bacteria</taxon>
        <taxon>Bacillati</taxon>
        <taxon>Bacillota</taxon>
        <taxon>Erysipelotrichia</taxon>
        <taxon>Erysipelotrichales</taxon>
        <taxon>Erysipelotrichaceae</taxon>
        <taxon>Holdemanella</taxon>
    </lineage>
</organism>
<dbReference type="STRING" id="518637.EUBIFOR_00448"/>
<gene>
    <name evidence="2" type="ORF">EUBIFOR_00448</name>
</gene>
<dbReference type="EMBL" id="ABYT01000030">
    <property type="protein sequence ID" value="EEC90969.1"/>
    <property type="molecule type" value="Genomic_DNA"/>
</dbReference>
<dbReference type="HOGENOM" id="CLU_036380_0_0_9"/>
<comment type="caution">
    <text evidence="2">The sequence shown here is derived from an EMBL/GenBank/DDBJ whole genome shotgun (WGS) entry which is preliminary data.</text>
</comment>
<evidence type="ECO:0008006" key="4">
    <source>
        <dbReference type="Google" id="ProtNLM"/>
    </source>
</evidence>
<dbReference type="eggNOG" id="COG0675">
    <property type="taxonomic scope" value="Bacteria"/>
</dbReference>
<evidence type="ECO:0000256" key="1">
    <source>
        <dbReference type="SAM" id="MobiDB-lite"/>
    </source>
</evidence>
<feature type="region of interest" description="Disordered" evidence="1">
    <location>
        <begin position="390"/>
        <end position="418"/>
    </location>
</feature>
<dbReference type="AlphaFoldDB" id="B7C8E4"/>